<dbReference type="AlphaFoldDB" id="A0AAV4RVV6"/>
<evidence type="ECO:0000313" key="1">
    <source>
        <dbReference type="EMBL" id="GIY25774.1"/>
    </source>
</evidence>
<organism evidence="1 2">
    <name type="scientific">Caerostris extrusa</name>
    <name type="common">Bark spider</name>
    <name type="synonym">Caerostris bankana</name>
    <dbReference type="NCBI Taxonomy" id="172846"/>
    <lineage>
        <taxon>Eukaryota</taxon>
        <taxon>Metazoa</taxon>
        <taxon>Ecdysozoa</taxon>
        <taxon>Arthropoda</taxon>
        <taxon>Chelicerata</taxon>
        <taxon>Arachnida</taxon>
        <taxon>Araneae</taxon>
        <taxon>Araneomorphae</taxon>
        <taxon>Entelegynae</taxon>
        <taxon>Araneoidea</taxon>
        <taxon>Araneidae</taxon>
        <taxon>Caerostris</taxon>
    </lineage>
</organism>
<sequence length="84" mass="9333">MSTDRTGRFPGKDALLRSMRREGRRGRNHGMEAVLMSESKGRISGIRRGGKNVRGGSLARVLLINSAQMQLDGQRSSQFDIMDL</sequence>
<protein>
    <submittedName>
        <fullName evidence="1">Uncharacterized protein</fullName>
    </submittedName>
</protein>
<name>A0AAV4RVV6_CAEEX</name>
<proteinExistence type="predicted"/>
<dbReference type="EMBL" id="BPLR01008574">
    <property type="protein sequence ID" value="GIY25774.1"/>
    <property type="molecule type" value="Genomic_DNA"/>
</dbReference>
<keyword evidence="2" id="KW-1185">Reference proteome</keyword>
<dbReference type="Proteomes" id="UP001054945">
    <property type="component" value="Unassembled WGS sequence"/>
</dbReference>
<comment type="caution">
    <text evidence="1">The sequence shown here is derived from an EMBL/GenBank/DDBJ whole genome shotgun (WGS) entry which is preliminary data.</text>
</comment>
<evidence type="ECO:0000313" key="2">
    <source>
        <dbReference type="Proteomes" id="UP001054945"/>
    </source>
</evidence>
<reference evidence="1 2" key="1">
    <citation type="submission" date="2021-06" db="EMBL/GenBank/DDBJ databases">
        <title>Caerostris extrusa draft genome.</title>
        <authorList>
            <person name="Kono N."/>
            <person name="Arakawa K."/>
        </authorList>
    </citation>
    <scope>NUCLEOTIDE SEQUENCE [LARGE SCALE GENOMIC DNA]</scope>
</reference>
<accession>A0AAV4RVV6</accession>
<gene>
    <name evidence="1" type="ORF">CEXT_671491</name>
</gene>